<dbReference type="PANTHER" id="PTHR34219">
    <property type="entry name" value="IRON-REGULATED INNER MEMBRANE PROTEIN-RELATED"/>
    <property type="match status" value="1"/>
</dbReference>
<dbReference type="Proteomes" id="UP000227088">
    <property type="component" value="Unassembled WGS sequence"/>
</dbReference>
<evidence type="ECO:0000313" key="2">
    <source>
        <dbReference type="EMBL" id="OUS39896.1"/>
    </source>
</evidence>
<comment type="caution">
    <text evidence="2">The sequence shown here is derived from an EMBL/GenBank/DDBJ whole genome shotgun (WGS) entry which is preliminary data.</text>
</comment>
<keyword evidence="1" id="KW-0812">Transmembrane</keyword>
<feature type="transmembrane region" description="Helical" evidence="1">
    <location>
        <begin position="427"/>
        <end position="443"/>
    </location>
</feature>
<feature type="transmembrane region" description="Helical" evidence="1">
    <location>
        <begin position="384"/>
        <end position="407"/>
    </location>
</feature>
<protein>
    <recommendedName>
        <fullName evidence="4">Peptidase</fullName>
    </recommendedName>
</protein>
<dbReference type="InterPro" id="IPR005625">
    <property type="entry name" value="PepSY-ass_TM"/>
</dbReference>
<sequence>MEQQTHKTLYSTHAWIGVISGILLFIVTFSGIPALFDHEIEFWQYPGYGEVANDIHPDDKVFNLEKAVAAAKAVNFDYDNFFIQPASDINNHVILAHFFEDKEPDLRYLDANKYQQFVSSPSELNHLFAHLHTDLHLPNPWGRYLVGLSGMAMLLAIIAGIFIHVKWRKEFVMLRPKRSWRLLLTDQHKLLGLWSLPFTLILAFTGTILGLLGLISPILALAAFNGDVEKATIAVLGPRAEVTGEYSPVYPLNELWQRLEVDLPDTSIELIQVSGLQIRNEDKSQVTDIGGIIKFSGYHKDKLSNLESVTYNLSSGEMIHQGSFIGKGPFQRIFAAVTPLHYVLFGNTWLKVFYALSALAACGLILTGNMLWLNRRGHSMEHWLSKLTLGACGGLVVSTGLTFFSSQLLYAFKFSADSHLHHHIEEWVFWLSWGVILLMPFVYQNGFKLSHYLLRLTSFSLFA</sequence>
<dbReference type="Pfam" id="PF03929">
    <property type="entry name" value="PepSY_TM"/>
    <property type="match status" value="1"/>
</dbReference>
<gene>
    <name evidence="2" type="ORF">A9R00_08800</name>
</gene>
<dbReference type="PANTHER" id="PTHR34219:SF4">
    <property type="entry name" value="PEPSY DOMAIN-CONTAINING PROTEIN"/>
    <property type="match status" value="1"/>
</dbReference>
<evidence type="ECO:0008006" key="4">
    <source>
        <dbReference type="Google" id="ProtNLM"/>
    </source>
</evidence>
<feature type="transmembrane region" description="Helical" evidence="1">
    <location>
        <begin position="191"/>
        <end position="215"/>
    </location>
</feature>
<keyword evidence="1" id="KW-0472">Membrane</keyword>
<feature type="non-terminal residue" evidence="2">
    <location>
        <position position="463"/>
    </location>
</feature>
<feature type="transmembrane region" description="Helical" evidence="1">
    <location>
        <begin position="144"/>
        <end position="165"/>
    </location>
</feature>
<organism evidence="2 3">
    <name type="scientific">Oleispira antarctica</name>
    <dbReference type="NCBI Taxonomy" id="188908"/>
    <lineage>
        <taxon>Bacteria</taxon>
        <taxon>Pseudomonadati</taxon>
        <taxon>Pseudomonadota</taxon>
        <taxon>Gammaproteobacteria</taxon>
        <taxon>Oceanospirillales</taxon>
        <taxon>Oceanospirillaceae</taxon>
        <taxon>Oleispira</taxon>
    </lineage>
</organism>
<feature type="transmembrane region" description="Helical" evidence="1">
    <location>
        <begin position="352"/>
        <end position="372"/>
    </location>
</feature>
<evidence type="ECO:0000256" key="1">
    <source>
        <dbReference type="SAM" id="Phobius"/>
    </source>
</evidence>
<dbReference type="AlphaFoldDB" id="A0A1Y5HRE5"/>
<dbReference type="EMBL" id="MABE01000501">
    <property type="protein sequence ID" value="OUS39896.1"/>
    <property type="molecule type" value="Genomic_DNA"/>
</dbReference>
<keyword evidence="1" id="KW-1133">Transmembrane helix</keyword>
<reference evidence="3" key="1">
    <citation type="journal article" date="2017" name="Proc. Natl. Acad. Sci. U.S.A.">
        <title>Simulation of Deepwater Horizon oil plume reveals substrate specialization within a complex community of hydrocarbon degraders.</title>
        <authorList>
            <person name="Hu P."/>
            <person name="Dubinsky E.A."/>
            <person name="Probst A.J."/>
            <person name="Wang J."/>
            <person name="Sieber C.M.K."/>
            <person name="Tom L.M."/>
            <person name="Gardinali P."/>
            <person name="Banfield J.F."/>
            <person name="Atlas R.M."/>
            <person name="Andersen G.L."/>
        </authorList>
    </citation>
    <scope>NUCLEOTIDE SEQUENCE [LARGE SCALE GENOMIC DNA]</scope>
</reference>
<proteinExistence type="predicted"/>
<evidence type="ECO:0000313" key="3">
    <source>
        <dbReference type="Proteomes" id="UP000227088"/>
    </source>
</evidence>
<feature type="transmembrane region" description="Helical" evidence="1">
    <location>
        <begin position="12"/>
        <end position="36"/>
    </location>
</feature>
<name>A0A1Y5HRE5_OLEAN</name>
<accession>A0A1Y5HRE5</accession>